<evidence type="ECO:0000313" key="3">
    <source>
        <dbReference type="EMBL" id="KKS37716.1"/>
    </source>
</evidence>
<dbReference type="EMBL" id="LCCU01000012">
    <property type="protein sequence ID" value="KKS37716.1"/>
    <property type="molecule type" value="Genomic_DNA"/>
</dbReference>
<dbReference type="Gene3D" id="3.40.50.300">
    <property type="entry name" value="P-loop containing nucleotide triphosphate hydrolases"/>
    <property type="match status" value="1"/>
</dbReference>
<evidence type="ECO:0000259" key="2">
    <source>
        <dbReference type="Pfam" id="PF13166"/>
    </source>
</evidence>
<evidence type="ECO:0000256" key="1">
    <source>
        <dbReference type="SAM" id="Coils"/>
    </source>
</evidence>
<dbReference type="PANTHER" id="PTHR32114">
    <property type="entry name" value="ABC TRANSPORTER ABCH.3"/>
    <property type="match status" value="1"/>
</dbReference>
<reference evidence="3 4" key="1">
    <citation type="journal article" date="2015" name="Nature">
        <title>rRNA introns, odd ribosomes, and small enigmatic genomes across a large radiation of phyla.</title>
        <authorList>
            <person name="Brown C.T."/>
            <person name="Hug L.A."/>
            <person name="Thomas B.C."/>
            <person name="Sharon I."/>
            <person name="Castelle C.J."/>
            <person name="Singh A."/>
            <person name="Wilkins M.J."/>
            <person name="Williams K.H."/>
            <person name="Banfield J.F."/>
        </authorList>
    </citation>
    <scope>NUCLEOTIDE SEQUENCE [LARGE SCALE GENOMIC DNA]</scope>
</reference>
<dbReference type="PANTHER" id="PTHR32114:SF2">
    <property type="entry name" value="ABC TRANSPORTER ABCH.3"/>
    <property type="match status" value="1"/>
</dbReference>
<evidence type="ECO:0000313" key="4">
    <source>
        <dbReference type="Proteomes" id="UP000033847"/>
    </source>
</evidence>
<dbReference type="InterPro" id="IPR027417">
    <property type="entry name" value="P-loop_NTPase"/>
</dbReference>
<keyword evidence="1" id="KW-0175">Coiled coil</keyword>
<dbReference type="SUPFAM" id="SSF52540">
    <property type="entry name" value="P-loop containing nucleoside triphosphate hydrolases"/>
    <property type="match status" value="1"/>
</dbReference>
<accession>A0A0G1AUF5</accession>
<comment type="caution">
    <text evidence="3">The sequence shown here is derived from an EMBL/GenBank/DDBJ whole genome shotgun (WGS) entry which is preliminary data.</text>
</comment>
<proteinExistence type="predicted"/>
<organism evidence="3 4">
    <name type="scientific">candidate division WWE3 bacterium GW2011_GWF1_42_14</name>
    <dbReference type="NCBI Taxonomy" id="1619138"/>
    <lineage>
        <taxon>Bacteria</taxon>
        <taxon>Katanobacteria</taxon>
    </lineage>
</organism>
<sequence>MRLKKIKTLKKYKAFNDFSWQLFMNNEVFHDEFNLVFGENGSGKSSIVNLLKDISDNKSFIKYIPKEACLVFESGTKKYTETAGWDSKVTKGSILFFDREFVDKNVHLGHKRDTTQYGQEQESGKMIIEFDSKAIGLRNIRDKHKEAKDSQDQKVKDYESENEKALSFALTDKEKGLYSRYKSKNAKEIDQRKKELIKKRKILEKDLELDQHLQQKSADLQKDLKTLNTFGMSIKISDYNRYQSLFDFDLKQQTKINAEQSLVEKISEHKSFFEKGFEIRIKHKNQCPFCQSKSEENQIRNIIDIYEKIYDSTYKTQLKTFEIEKNKLRDEIKHISDSLNNVDLQSLFLELKSLEQKYKIPNIYSTEDEKKINKPKTNNIDKLNTKIEKLGMPSKENVNELYNKVNTELEAIKGFFNNLNNYIEEKNKIINKFQLENTDKKLQTRINSNNKLIEEVTDEIDFLNLNKIKEQKTKEQKEKNLKKLKNTFAKLRRKHEIALNNYEKYCSTEAFSRLLTKIEDYFKEFNFNFKLELKTEPTGNKVEYPFAFKVLDANGDERDFEDGLSEGEIQVLSLCFFFAFLDIQDNKDLKILAFDDPITSLDNNNLSCLVDFIAEKKIDFAQTFVFTHHRTFFKFLRKRFNEKNDKGYEYNLIRNEDAFGGSFICKSKSNKFLDKLKNFETHLASIPPQSLDIELKVVEYGQCLRYEIERYIKNTLLHWDADSDFTKAIEGVKTNKTIFDSDLDKIKSIYEFCNWTTSHIDVGEDYGVGLLKKHITEFLSAIKYT</sequence>
<dbReference type="InterPro" id="IPR026866">
    <property type="entry name" value="CR006_AAA"/>
</dbReference>
<dbReference type="Pfam" id="PF13166">
    <property type="entry name" value="AAA_13"/>
    <property type="match status" value="1"/>
</dbReference>
<gene>
    <name evidence="3" type="ORF">UV00_C0012G0015</name>
</gene>
<name>A0A0G1AUF5_UNCKA</name>
<dbReference type="Proteomes" id="UP000033847">
    <property type="component" value="Unassembled WGS sequence"/>
</dbReference>
<dbReference type="AlphaFoldDB" id="A0A0G1AUF5"/>
<protein>
    <recommendedName>
        <fullName evidence="2">Protein CR006 P-loop domain-containing protein</fullName>
    </recommendedName>
</protein>
<feature type="domain" description="Protein CR006 P-loop" evidence="2">
    <location>
        <begin position="30"/>
        <end position="764"/>
    </location>
</feature>
<feature type="coiled-coil region" evidence="1">
    <location>
        <begin position="467"/>
        <end position="501"/>
    </location>
</feature>